<dbReference type="SUPFAM" id="SSF52172">
    <property type="entry name" value="CheY-like"/>
    <property type="match status" value="1"/>
</dbReference>
<feature type="DNA-binding region" description="OmpR/PhoB-type" evidence="7">
    <location>
        <begin position="123"/>
        <end position="220"/>
    </location>
</feature>
<evidence type="ECO:0000256" key="3">
    <source>
        <dbReference type="ARBA" id="ARBA00023125"/>
    </source>
</evidence>
<dbReference type="AlphaFoldDB" id="A0A923I474"/>
<dbReference type="PROSITE" id="PS50110">
    <property type="entry name" value="RESPONSE_REGULATORY"/>
    <property type="match status" value="1"/>
</dbReference>
<accession>A0A923I474</accession>
<reference evidence="10" key="2">
    <citation type="submission" date="2020-10" db="EMBL/GenBank/DDBJ databases">
        <title>Comparative genomics of the Acetobacterium genus.</title>
        <authorList>
            <person name="Marshall C."/>
            <person name="May H."/>
            <person name="Norman S."/>
        </authorList>
    </citation>
    <scope>NUCLEOTIDE SEQUENCE</scope>
    <source>
        <strain evidence="10">DER-2019</strain>
    </source>
</reference>
<dbReference type="PROSITE" id="PS51755">
    <property type="entry name" value="OMPR_PHOB"/>
    <property type="match status" value="1"/>
</dbReference>
<evidence type="ECO:0000256" key="4">
    <source>
        <dbReference type="ARBA" id="ARBA00023163"/>
    </source>
</evidence>
<dbReference type="Gene3D" id="6.10.250.690">
    <property type="match status" value="1"/>
</dbReference>
<dbReference type="SMART" id="SM00862">
    <property type="entry name" value="Trans_reg_C"/>
    <property type="match status" value="1"/>
</dbReference>
<gene>
    <name evidence="10" type="ORF">GH810_15070</name>
</gene>
<evidence type="ECO:0000256" key="2">
    <source>
        <dbReference type="ARBA" id="ARBA00023015"/>
    </source>
</evidence>
<organism evidence="10 11">
    <name type="scientific">Acetobacterium paludosum</name>
    <dbReference type="NCBI Taxonomy" id="52693"/>
    <lineage>
        <taxon>Bacteria</taxon>
        <taxon>Bacillati</taxon>
        <taxon>Bacillota</taxon>
        <taxon>Clostridia</taxon>
        <taxon>Eubacteriales</taxon>
        <taxon>Eubacteriaceae</taxon>
        <taxon>Acetobacterium</taxon>
    </lineage>
</organism>
<dbReference type="EMBL" id="WJBD01000021">
    <property type="protein sequence ID" value="MBC3889633.1"/>
    <property type="molecule type" value="Genomic_DNA"/>
</dbReference>
<dbReference type="OrthoDB" id="9790442at2"/>
<dbReference type="InterPro" id="IPR011006">
    <property type="entry name" value="CheY-like_superfamily"/>
</dbReference>
<keyword evidence="3 7" id="KW-0238">DNA-binding</keyword>
<dbReference type="InterPro" id="IPR039420">
    <property type="entry name" value="WalR-like"/>
</dbReference>
<keyword evidence="4" id="KW-0804">Transcription</keyword>
<dbReference type="Proteomes" id="UP000616595">
    <property type="component" value="Unassembled WGS sequence"/>
</dbReference>
<keyword evidence="6" id="KW-0597">Phosphoprotein</keyword>
<dbReference type="InterPro" id="IPR001789">
    <property type="entry name" value="Sig_transdc_resp-reg_receiver"/>
</dbReference>
<dbReference type="PANTHER" id="PTHR48111:SF2">
    <property type="entry name" value="RESPONSE REGULATOR SAER"/>
    <property type="match status" value="1"/>
</dbReference>
<dbReference type="PANTHER" id="PTHR48111">
    <property type="entry name" value="REGULATOR OF RPOS"/>
    <property type="match status" value="1"/>
</dbReference>
<evidence type="ECO:0000259" key="8">
    <source>
        <dbReference type="PROSITE" id="PS50110"/>
    </source>
</evidence>
<evidence type="ECO:0000313" key="11">
    <source>
        <dbReference type="Proteomes" id="UP000616595"/>
    </source>
</evidence>
<evidence type="ECO:0000313" key="10">
    <source>
        <dbReference type="EMBL" id="MBC3889633.1"/>
    </source>
</evidence>
<sequence>MANILAVDDEKEILMIIKRALEKTGHRVTTVVSPLMIKENQFSNYDLILLDVMMPDMDGFECCRKIRGLVDCPIIFLTAKVMETDLITGLRVGGDDYITKPFGIGELRARVEAHLRRDHREKQNVFAISGLRFHLTAKEVYVEEAKIPLTKSEYEICEHLAMNHGQVFSKEQIYEAIFGFDGESDSSAITEHIKNIRNKLSKYDLKVIETVWGIGYKWNVQ</sequence>
<comment type="function">
    <text evidence="5">May play the central regulatory role in sporulation. It may be an element of the effector pathway responsible for the activation of sporulation genes in response to nutritional stress. Spo0A may act in concert with spo0H (a sigma factor) to control the expression of some genes that are critical to the sporulation process.</text>
</comment>
<feature type="domain" description="OmpR/PhoB-type" evidence="9">
    <location>
        <begin position="123"/>
        <end position="220"/>
    </location>
</feature>
<reference evidence="10" key="1">
    <citation type="submission" date="2019-10" db="EMBL/GenBank/DDBJ databases">
        <authorList>
            <person name="Ross D.E."/>
            <person name="Gulliver D."/>
        </authorList>
    </citation>
    <scope>NUCLEOTIDE SEQUENCE</scope>
    <source>
        <strain evidence="10">DER-2019</strain>
    </source>
</reference>
<dbReference type="Gene3D" id="3.40.50.2300">
    <property type="match status" value="1"/>
</dbReference>
<proteinExistence type="predicted"/>
<evidence type="ECO:0000256" key="1">
    <source>
        <dbReference type="ARBA" id="ARBA00018672"/>
    </source>
</evidence>
<protein>
    <recommendedName>
        <fullName evidence="1">Stage 0 sporulation protein A homolog</fullName>
    </recommendedName>
</protein>
<dbReference type="Pfam" id="PF00072">
    <property type="entry name" value="Response_reg"/>
    <property type="match status" value="1"/>
</dbReference>
<dbReference type="CDD" id="cd17574">
    <property type="entry name" value="REC_OmpR"/>
    <property type="match status" value="1"/>
</dbReference>
<dbReference type="Pfam" id="PF00486">
    <property type="entry name" value="Trans_reg_C"/>
    <property type="match status" value="1"/>
</dbReference>
<keyword evidence="11" id="KW-1185">Reference proteome</keyword>
<evidence type="ECO:0000256" key="6">
    <source>
        <dbReference type="PROSITE-ProRule" id="PRU00169"/>
    </source>
</evidence>
<dbReference type="GO" id="GO:0032993">
    <property type="term" value="C:protein-DNA complex"/>
    <property type="evidence" value="ECO:0007669"/>
    <property type="project" value="TreeGrafter"/>
</dbReference>
<evidence type="ECO:0000256" key="5">
    <source>
        <dbReference type="ARBA" id="ARBA00024867"/>
    </source>
</evidence>
<dbReference type="InterPro" id="IPR036388">
    <property type="entry name" value="WH-like_DNA-bd_sf"/>
</dbReference>
<name>A0A923I474_9FIRM</name>
<dbReference type="SMART" id="SM00448">
    <property type="entry name" value="REC"/>
    <property type="match status" value="1"/>
</dbReference>
<evidence type="ECO:0000256" key="7">
    <source>
        <dbReference type="PROSITE-ProRule" id="PRU01091"/>
    </source>
</evidence>
<evidence type="ECO:0000259" key="9">
    <source>
        <dbReference type="PROSITE" id="PS51755"/>
    </source>
</evidence>
<dbReference type="GO" id="GO:0006355">
    <property type="term" value="P:regulation of DNA-templated transcription"/>
    <property type="evidence" value="ECO:0007669"/>
    <property type="project" value="InterPro"/>
</dbReference>
<dbReference type="CDD" id="cd00383">
    <property type="entry name" value="trans_reg_C"/>
    <property type="match status" value="1"/>
</dbReference>
<dbReference type="InterPro" id="IPR001867">
    <property type="entry name" value="OmpR/PhoB-type_DNA-bd"/>
</dbReference>
<dbReference type="GO" id="GO:0005829">
    <property type="term" value="C:cytosol"/>
    <property type="evidence" value="ECO:0007669"/>
    <property type="project" value="TreeGrafter"/>
</dbReference>
<keyword evidence="2" id="KW-0805">Transcription regulation</keyword>
<feature type="domain" description="Response regulatory" evidence="8">
    <location>
        <begin position="3"/>
        <end position="115"/>
    </location>
</feature>
<dbReference type="Gene3D" id="1.10.10.10">
    <property type="entry name" value="Winged helix-like DNA-binding domain superfamily/Winged helix DNA-binding domain"/>
    <property type="match status" value="1"/>
</dbReference>
<dbReference type="GO" id="GO:0000156">
    <property type="term" value="F:phosphorelay response regulator activity"/>
    <property type="evidence" value="ECO:0007669"/>
    <property type="project" value="TreeGrafter"/>
</dbReference>
<comment type="caution">
    <text evidence="10">The sequence shown here is derived from an EMBL/GenBank/DDBJ whole genome shotgun (WGS) entry which is preliminary data.</text>
</comment>
<dbReference type="RefSeq" id="WP_148567290.1">
    <property type="nucleotide sequence ID" value="NZ_RXYA01000008.1"/>
</dbReference>
<dbReference type="GO" id="GO:0000976">
    <property type="term" value="F:transcription cis-regulatory region binding"/>
    <property type="evidence" value="ECO:0007669"/>
    <property type="project" value="TreeGrafter"/>
</dbReference>
<feature type="modified residue" description="4-aspartylphosphate" evidence="6">
    <location>
        <position position="51"/>
    </location>
</feature>